<dbReference type="GO" id="GO:0005085">
    <property type="term" value="F:guanyl-nucleotide exchange factor activity"/>
    <property type="evidence" value="ECO:0007669"/>
    <property type="project" value="UniProtKB-KW"/>
</dbReference>
<dbReference type="GO" id="GO:0005886">
    <property type="term" value="C:plasma membrane"/>
    <property type="evidence" value="ECO:0007669"/>
    <property type="project" value="TreeGrafter"/>
</dbReference>
<evidence type="ECO:0000256" key="1">
    <source>
        <dbReference type="ARBA" id="ARBA00022658"/>
    </source>
</evidence>
<evidence type="ECO:0000259" key="5">
    <source>
        <dbReference type="PROSITE" id="PS50212"/>
    </source>
</evidence>
<evidence type="ECO:0000256" key="2">
    <source>
        <dbReference type="PROSITE-ProRule" id="PRU00168"/>
    </source>
</evidence>
<evidence type="ECO:0000259" key="4">
    <source>
        <dbReference type="PROSITE" id="PS50009"/>
    </source>
</evidence>
<dbReference type="SUPFAM" id="SSF52540">
    <property type="entry name" value="P-loop containing nucleoside triphosphate hydrolases"/>
    <property type="match status" value="1"/>
</dbReference>
<keyword evidence="7" id="KW-1185">Reference proteome</keyword>
<name>A0A0D7ALM1_9AGAR</name>
<feature type="compositionally biased region" description="Polar residues" evidence="3">
    <location>
        <begin position="321"/>
        <end position="331"/>
    </location>
</feature>
<dbReference type="PANTHER" id="PTHR23113">
    <property type="entry name" value="GUANINE NUCLEOTIDE EXCHANGE FACTOR"/>
    <property type="match status" value="1"/>
</dbReference>
<sequence>RPLRPGELPLPSRTPTISTSSTTSIPIMPTPSPGRLQTSTSLQSIPCKSVAPLDNAGRARSGSVGVTPRDTSQWAITLLVIGAHGCGKSTAVRKCFRYGLSDPVPFVPASVLPGANAKSKCYKRSGPIVGEDGVTVALTVIEANIAAEEFVPYTPIAAAVSPNPLRVDGAVMCYDSSDARSYAPIEGLTRYYHSIRLPAITLACKSDLPQDVHPEEASRFLRSYEIGLIEVSNNDIRKSKIRRTFIFLVKVILRQQRRQSIGHDFVYHNPAWDPWDTALTSVPSDTFHHANTEGQLSPKRAQTQGPAFPSPLSATPIVPRSPNSPTRTRSTAGDADHDSDGHGAPTTVPSMSSPLMKMKNSSSCSLPGGVSASSGTDHTPPPPLPPNIMREKKEQQRPTQWATVDELLDNLLFAAIIDDDPKFITHFLLTYRRFATPRTVLLSMQKRMRQLDQDDGDPVFSAYAQMRICNLLEMWIHDYPGDFAVRGTSGALSALAKSIISKTYLLHYGSDLMPFLEILPTIRDKDADWSSSDDDDGYDEDEDVMKMLISASAPPIHLSDESDPSSDEEAPPPPRAAPLRERTGSLPLARTTIATAMHDATTEAGSRNSHPGTIKDKVVLPISLTHKSAIVPRQTIKELQRISQEINYIDSLEIAQEITRIGVRAFMDIEPRHWLKYTFVSGRKDPRTDTIARFNEISNRLADWVVSLILCHDRAKARAKQIEKLVDIAQKLRTLNNYSALRAFVAGINNSTFPGDQTLEQFKTKSPDQAKSLQSWDVLLQHIRSHRAYRLALRNTTGPCIPALEVHMSDLIRAHEGNSDVNATDEAKIHWGKFTMMGRFISETTQFRSTCQLSSEYIFPRREHIESLLNTPYLMNVEMQKSRIAPPDTGFDDFGSVVRDHSGPKDVARLRKLFFW</sequence>
<dbReference type="Pfam" id="PF00617">
    <property type="entry name" value="RasGEF"/>
    <property type="match status" value="1"/>
</dbReference>
<dbReference type="Gene3D" id="1.10.840.10">
    <property type="entry name" value="Ras guanine-nucleotide exchange factors catalytic domain"/>
    <property type="match status" value="1"/>
</dbReference>
<dbReference type="Proteomes" id="UP000054144">
    <property type="component" value="Unassembled WGS sequence"/>
</dbReference>
<dbReference type="AlphaFoldDB" id="A0A0D7ALM1"/>
<dbReference type="OrthoDB" id="28357at2759"/>
<dbReference type="InterPro" id="IPR008937">
    <property type="entry name" value="Ras-like_GEF"/>
</dbReference>
<feature type="compositionally biased region" description="Polar residues" evidence="3">
    <location>
        <begin position="347"/>
        <end position="377"/>
    </location>
</feature>
<feature type="domain" description="N-terminal Ras-GEF" evidence="5">
    <location>
        <begin position="395"/>
        <end position="520"/>
    </location>
</feature>
<feature type="non-terminal residue" evidence="6">
    <location>
        <position position="916"/>
    </location>
</feature>
<feature type="region of interest" description="Disordered" evidence="3">
    <location>
        <begin position="284"/>
        <end position="387"/>
    </location>
</feature>
<evidence type="ECO:0000313" key="7">
    <source>
        <dbReference type="Proteomes" id="UP000054144"/>
    </source>
</evidence>
<dbReference type="InterPro" id="IPR000651">
    <property type="entry name" value="Ras-like_Gua-exchang_fac_N"/>
</dbReference>
<proteinExistence type="predicted"/>
<dbReference type="InterPro" id="IPR027417">
    <property type="entry name" value="P-loop_NTPase"/>
</dbReference>
<gene>
    <name evidence="6" type="ORF">FISHEDRAFT_11322</name>
</gene>
<accession>A0A0D7ALM1</accession>
<feature type="non-terminal residue" evidence="6">
    <location>
        <position position="1"/>
    </location>
</feature>
<dbReference type="PANTHER" id="PTHR23113:SF348">
    <property type="entry name" value="GUANYL-NUCLEOTIDE EXCHANGE FACTOR RASGEF, PUTATIVE (AFU_ORTHOLOGUE AFUA_1G04700)-RELATED"/>
    <property type="match status" value="1"/>
</dbReference>
<dbReference type="Pfam" id="PF00618">
    <property type="entry name" value="RasGEF_N"/>
    <property type="match status" value="1"/>
</dbReference>
<dbReference type="InterPro" id="IPR023578">
    <property type="entry name" value="Ras_GEF_dom_sf"/>
</dbReference>
<feature type="domain" description="Ras-GEF" evidence="4">
    <location>
        <begin position="650"/>
        <end position="882"/>
    </location>
</feature>
<dbReference type="SMART" id="SM00147">
    <property type="entry name" value="RasGEF"/>
    <property type="match status" value="1"/>
</dbReference>
<dbReference type="EMBL" id="KN881630">
    <property type="protein sequence ID" value="KIY52755.1"/>
    <property type="molecule type" value="Genomic_DNA"/>
</dbReference>
<dbReference type="PROSITE" id="PS50212">
    <property type="entry name" value="RASGEF_NTER"/>
    <property type="match status" value="1"/>
</dbReference>
<feature type="compositionally biased region" description="Polar residues" evidence="3">
    <location>
        <begin position="292"/>
        <end position="305"/>
    </location>
</feature>
<dbReference type="InterPro" id="IPR036964">
    <property type="entry name" value="RASGEF_cat_dom_sf"/>
</dbReference>
<evidence type="ECO:0000256" key="3">
    <source>
        <dbReference type="SAM" id="MobiDB-lite"/>
    </source>
</evidence>
<dbReference type="SUPFAM" id="SSF48366">
    <property type="entry name" value="Ras GEF"/>
    <property type="match status" value="1"/>
</dbReference>
<dbReference type="CDD" id="cd06224">
    <property type="entry name" value="REM"/>
    <property type="match status" value="1"/>
</dbReference>
<feature type="compositionally biased region" description="Low complexity" evidence="3">
    <location>
        <begin position="11"/>
        <end position="27"/>
    </location>
</feature>
<feature type="compositionally biased region" description="Acidic residues" evidence="3">
    <location>
        <begin position="561"/>
        <end position="570"/>
    </location>
</feature>
<evidence type="ECO:0000313" key="6">
    <source>
        <dbReference type="EMBL" id="KIY52755.1"/>
    </source>
</evidence>
<keyword evidence="1 2" id="KW-0344">Guanine-nucleotide releasing factor</keyword>
<organism evidence="6 7">
    <name type="scientific">Fistulina hepatica ATCC 64428</name>
    <dbReference type="NCBI Taxonomy" id="1128425"/>
    <lineage>
        <taxon>Eukaryota</taxon>
        <taxon>Fungi</taxon>
        <taxon>Dikarya</taxon>
        <taxon>Basidiomycota</taxon>
        <taxon>Agaricomycotina</taxon>
        <taxon>Agaricomycetes</taxon>
        <taxon>Agaricomycetidae</taxon>
        <taxon>Agaricales</taxon>
        <taxon>Fistulinaceae</taxon>
        <taxon>Fistulina</taxon>
    </lineage>
</organism>
<feature type="region of interest" description="Disordered" evidence="3">
    <location>
        <begin position="1"/>
        <end position="42"/>
    </location>
</feature>
<dbReference type="Gene3D" id="1.20.870.10">
    <property type="entry name" value="Son of sevenless (SoS) protein Chain: S domain 1"/>
    <property type="match status" value="1"/>
</dbReference>
<dbReference type="PROSITE" id="PS50009">
    <property type="entry name" value="RASGEF_CAT"/>
    <property type="match status" value="1"/>
</dbReference>
<dbReference type="GO" id="GO:0007265">
    <property type="term" value="P:Ras protein signal transduction"/>
    <property type="evidence" value="ECO:0007669"/>
    <property type="project" value="TreeGrafter"/>
</dbReference>
<dbReference type="Gene3D" id="3.40.50.300">
    <property type="entry name" value="P-loop containing nucleotide triphosphate hydrolases"/>
    <property type="match status" value="1"/>
</dbReference>
<dbReference type="InterPro" id="IPR001895">
    <property type="entry name" value="RASGEF_cat_dom"/>
</dbReference>
<reference evidence="6 7" key="1">
    <citation type="journal article" date="2015" name="Fungal Genet. Biol.">
        <title>Evolution of novel wood decay mechanisms in Agaricales revealed by the genome sequences of Fistulina hepatica and Cylindrobasidium torrendii.</title>
        <authorList>
            <person name="Floudas D."/>
            <person name="Held B.W."/>
            <person name="Riley R."/>
            <person name="Nagy L.G."/>
            <person name="Koehler G."/>
            <person name="Ransdell A.S."/>
            <person name="Younus H."/>
            <person name="Chow J."/>
            <person name="Chiniquy J."/>
            <person name="Lipzen A."/>
            <person name="Tritt A."/>
            <person name="Sun H."/>
            <person name="Haridas S."/>
            <person name="LaButti K."/>
            <person name="Ohm R.A."/>
            <person name="Kues U."/>
            <person name="Blanchette R.A."/>
            <person name="Grigoriev I.V."/>
            <person name="Minto R.E."/>
            <person name="Hibbett D.S."/>
        </authorList>
    </citation>
    <scope>NUCLEOTIDE SEQUENCE [LARGE SCALE GENOMIC DNA]</scope>
    <source>
        <strain evidence="6 7">ATCC 64428</strain>
    </source>
</reference>
<feature type="region of interest" description="Disordered" evidence="3">
    <location>
        <begin position="555"/>
        <end position="584"/>
    </location>
</feature>
<protein>
    <submittedName>
        <fullName evidence="6">Ras GEF</fullName>
    </submittedName>
</protein>